<keyword evidence="2" id="KW-1185">Reference proteome</keyword>
<evidence type="ECO:0000313" key="2">
    <source>
        <dbReference type="Proteomes" id="UP000467841"/>
    </source>
</evidence>
<dbReference type="EMBL" id="CACVBM020001762">
    <property type="protein sequence ID" value="CAA7059255.1"/>
    <property type="molecule type" value="Genomic_DNA"/>
</dbReference>
<accession>A0A6D2L458</accession>
<comment type="caution">
    <text evidence="1">The sequence shown here is derived from an EMBL/GenBank/DDBJ whole genome shotgun (WGS) entry which is preliminary data.</text>
</comment>
<reference evidence="1" key="1">
    <citation type="submission" date="2020-01" db="EMBL/GenBank/DDBJ databases">
        <authorList>
            <person name="Mishra B."/>
        </authorList>
    </citation>
    <scope>NUCLEOTIDE SEQUENCE [LARGE SCALE GENOMIC DNA]</scope>
</reference>
<protein>
    <submittedName>
        <fullName evidence="1">Uncharacterized protein</fullName>
    </submittedName>
</protein>
<sequence length="118" mass="13701">MASPRSLSGLPDDPRRLVLSSSSMAIPFPFLSCESIPITRKIRKFEDWSNQTRRSRTLRSEDEIEHNLTRSEQFVFPSPKSRRIDSRNQSRRFEVGLAEVTFDSSGRLSEKKKRSKNE</sequence>
<proteinExistence type="predicted"/>
<gene>
    <name evidence="1" type="ORF">MERR_LOCUS46491</name>
</gene>
<dbReference type="AlphaFoldDB" id="A0A6D2L458"/>
<organism evidence="1 2">
    <name type="scientific">Microthlaspi erraticum</name>
    <dbReference type="NCBI Taxonomy" id="1685480"/>
    <lineage>
        <taxon>Eukaryota</taxon>
        <taxon>Viridiplantae</taxon>
        <taxon>Streptophyta</taxon>
        <taxon>Embryophyta</taxon>
        <taxon>Tracheophyta</taxon>
        <taxon>Spermatophyta</taxon>
        <taxon>Magnoliopsida</taxon>
        <taxon>eudicotyledons</taxon>
        <taxon>Gunneridae</taxon>
        <taxon>Pentapetalae</taxon>
        <taxon>rosids</taxon>
        <taxon>malvids</taxon>
        <taxon>Brassicales</taxon>
        <taxon>Brassicaceae</taxon>
        <taxon>Coluteocarpeae</taxon>
        <taxon>Microthlaspi</taxon>
    </lineage>
</organism>
<dbReference type="Proteomes" id="UP000467841">
    <property type="component" value="Unassembled WGS sequence"/>
</dbReference>
<name>A0A6D2L458_9BRAS</name>
<evidence type="ECO:0000313" key="1">
    <source>
        <dbReference type="EMBL" id="CAA7059255.1"/>
    </source>
</evidence>